<keyword evidence="4 7" id="KW-1133">Transmembrane helix</keyword>
<evidence type="ECO:0000256" key="2">
    <source>
        <dbReference type="ARBA" id="ARBA00022475"/>
    </source>
</evidence>
<feature type="transmembrane region" description="Helical" evidence="7">
    <location>
        <begin position="397"/>
        <end position="418"/>
    </location>
</feature>
<proteinExistence type="predicted"/>
<keyword evidence="2" id="KW-1003">Cell membrane</keyword>
<feature type="domain" description="Major facilitator superfamily (MFS) profile" evidence="8">
    <location>
        <begin position="40"/>
        <end position="423"/>
    </location>
</feature>
<dbReference type="PANTHER" id="PTHR43124:SF3">
    <property type="entry name" value="CHLORAMPHENICOL EFFLUX PUMP RV0191"/>
    <property type="match status" value="1"/>
</dbReference>
<dbReference type="InterPro" id="IPR011701">
    <property type="entry name" value="MFS"/>
</dbReference>
<evidence type="ECO:0000256" key="5">
    <source>
        <dbReference type="ARBA" id="ARBA00023136"/>
    </source>
</evidence>
<feature type="transmembrane region" description="Helical" evidence="7">
    <location>
        <begin position="128"/>
        <end position="147"/>
    </location>
</feature>
<feature type="transmembrane region" description="Helical" evidence="7">
    <location>
        <begin position="40"/>
        <end position="58"/>
    </location>
</feature>
<dbReference type="PANTHER" id="PTHR43124">
    <property type="entry name" value="PURINE EFFLUX PUMP PBUE"/>
    <property type="match status" value="1"/>
</dbReference>
<feature type="region of interest" description="Disordered" evidence="6">
    <location>
        <begin position="1"/>
        <end position="20"/>
    </location>
</feature>
<evidence type="ECO:0000256" key="1">
    <source>
        <dbReference type="ARBA" id="ARBA00004651"/>
    </source>
</evidence>
<comment type="caution">
    <text evidence="9">The sequence shown here is derived from an EMBL/GenBank/DDBJ whole genome shotgun (WGS) entry which is preliminary data.</text>
</comment>
<dbReference type="EMBL" id="JBHUDM010000012">
    <property type="protein sequence ID" value="MFD1643910.1"/>
    <property type="molecule type" value="Genomic_DNA"/>
</dbReference>
<feature type="transmembrane region" description="Helical" evidence="7">
    <location>
        <begin position="78"/>
        <end position="98"/>
    </location>
</feature>
<gene>
    <name evidence="9" type="ORF">ACFSBW_18860</name>
</gene>
<feature type="transmembrane region" description="Helical" evidence="7">
    <location>
        <begin position="254"/>
        <end position="271"/>
    </location>
</feature>
<dbReference type="InterPro" id="IPR020846">
    <property type="entry name" value="MFS_dom"/>
</dbReference>
<evidence type="ECO:0000313" key="10">
    <source>
        <dbReference type="Proteomes" id="UP001597052"/>
    </source>
</evidence>
<evidence type="ECO:0000256" key="4">
    <source>
        <dbReference type="ARBA" id="ARBA00022989"/>
    </source>
</evidence>
<feature type="transmembrane region" description="Helical" evidence="7">
    <location>
        <begin position="193"/>
        <end position="214"/>
    </location>
</feature>
<dbReference type="InterPro" id="IPR036259">
    <property type="entry name" value="MFS_trans_sf"/>
</dbReference>
<evidence type="ECO:0000313" key="9">
    <source>
        <dbReference type="EMBL" id="MFD1643910.1"/>
    </source>
</evidence>
<dbReference type="RefSeq" id="WP_256397839.1">
    <property type="nucleotide sequence ID" value="NZ_JANHDJ010000014.1"/>
</dbReference>
<feature type="transmembrane region" description="Helical" evidence="7">
    <location>
        <begin position="168"/>
        <end position="187"/>
    </location>
</feature>
<dbReference type="Proteomes" id="UP001597052">
    <property type="component" value="Unassembled WGS sequence"/>
</dbReference>
<reference evidence="9 10" key="1">
    <citation type="journal article" date="2019" name="Int. J. Syst. Evol. Microbiol.">
        <title>The Global Catalogue of Microorganisms (GCM) 10K type strain sequencing project: providing services to taxonomists for standard genome sequencing and annotation.</title>
        <authorList>
            <consortium name="The Broad Institute Genomics Platform"/>
            <consortium name="The Broad Institute Genome Sequencing Center for Infectious Disease"/>
            <person name="Wu L."/>
            <person name="Ma J."/>
        </authorList>
    </citation>
    <scope>NUCLEOTIDE SEQUENCE [LARGE SCALE GENOMIC DNA]</scope>
    <source>
        <strain evidence="9 10">CGMCC 1.10593</strain>
    </source>
</reference>
<keyword evidence="5 7" id="KW-0472">Membrane</keyword>
<protein>
    <submittedName>
        <fullName evidence="9">MFS transporter</fullName>
    </submittedName>
</protein>
<feature type="transmembrane region" description="Helical" evidence="7">
    <location>
        <begin position="105"/>
        <end position="122"/>
    </location>
</feature>
<dbReference type="GO" id="GO:0005886">
    <property type="term" value="C:plasma membrane"/>
    <property type="evidence" value="ECO:0007669"/>
    <property type="project" value="UniProtKB-SubCell"/>
</dbReference>
<accession>A0ABD6DEY4</accession>
<organism evidence="9 10">
    <name type="scientific">Halohasta litorea</name>
    <dbReference type="NCBI Taxonomy" id="869891"/>
    <lineage>
        <taxon>Archaea</taxon>
        <taxon>Methanobacteriati</taxon>
        <taxon>Methanobacteriota</taxon>
        <taxon>Stenosarchaea group</taxon>
        <taxon>Halobacteria</taxon>
        <taxon>Halobacteriales</taxon>
        <taxon>Haloferacaceae</taxon>
        <taxon>Halohasta</taxon>
    </lineage>
</organism>
<dbReference type="SUPFAM" id="SSF103473">
    <property type="entry name" value="MFS general substrate transporter"/>
    <property type="match status" value="1"/>
</dbReference>
<dbReference type="PROSITE" id="PS50850">
    <property type="entry name" value="MFS"/>
    <property type="match status" value="1"/>
</dbReference>
<dbReference type="Gene3D" id="1.20.1250.20">
    <property type="entry name" value="MFS general substrate transporter like domains"/>
    <property type="match status" value="2"/>
</dbReference>
<dbReference type="InterPro" id="IPR050189">
    <property type="entry name" value="MFS_Efflux_Transporters"/>
</dbReference>
<feature type="transmembrane region" description="Helical" evidence="7">
    <location>
        <begin position="369"/>
        <end position="391"/>
    </location>
</feature>
<sequence length="424" mass="43611">MSPSSSVDGPSDASSASNADGVVDVDGVTEVAHVRDRRRVLAVTATTLFCSALIWFNYAAVLPQVTEEWGLTGIEAGAVFGAFQAGYLLSILPAGWLADRYSPRWVIAVGAAGTALPSLAFAALADGIILGVALRFLSGLFVAGVYVPGMRFLSDWFPKTVRGQALGAYIGTFELGSGLSFVFATAVAEAVDWRVAIAATSVGGLVISPLIVVATRDAPNRVEPTASGIGWSLFRNRPYLLAVGIYAWHNWELFGVRGWLLAFLVATPAFAATGSTVIPGLVVGAMIVASGVGNLAGGWLSDRIDRQAVLAIGLGASAFVSAVFGFIGGLTTPLLVGVVLVYGVVLALDSAPTSTLVTEVVSDEHVGTALSVQSLVGFSTTIISPVVFGIALDWGGYTAAFPMLAAGALVGLGFVGLLGRTVRS</sequence>
<evidence type="ECO:0000259" key="8">
    <source>
        <dbReference type="PROSITE" id="PS50850"/>
    </source>
</evidence>
<keyword evidence="10" id="KW-1185">Reference proteome</keyword>
<comment type="subcellular location">
    <subcellularLocation>
        <location evidence="1">Cell membrane</location>
        <topology evidence="1">Multi-pass membrane protein</topology>
    </subcellularLocation>
</comment>
<feature type="transmembrane region" description="Helical" evidence="7">
    <location>
        <begin position="277"/>
        <end position="296"/>
    </location>
</feature>
<evidence type="ECO:0000256" key="3">
    <source>
        <dbReference type="ARBA" id="ARBA00022692"/>
    </source>
</evidence>
<name>A0ABD6DEY4_9EURY</name>
<feature type="transmembrane region" description="Helical" evidence="7">
    <location>
        <begin position="334"/>
        <end position="357"/>
    </location>
</feature>
<dbReference type="Pfam" id="PF07690">
    <property type="entry name" value="MFS_1"/>
    <property type="match status" value="2"/>
</dbReference>
<feature type="transmembrane region" description="Helical" evidence="7">
    <location>
        <begin position="308"/>
        <end position="328"/>
    </location>
</feature>
<keyword evidence="3 7" id="KW-0812">Transmembrane</keyword>
<evidence type="ECO:0000256" key="7">
    <source>
        <dbReference type="SAM" id="Phobius"/>
    </source>
</evidence>
<dbReference type="AlphaFoldDB" id="A0ABD6DEY4"/>
<evidence type="ECO:0000256" key="6">
    <source>
        <dbReference type="SAM" id="MobiDB-lite"/>
    </source>
</evidence>